<accession>A0A7J7IJA7</accession>
<evidence type="ECO:0000313" key="2">
    <source>
        <dbReference type="Proteomes" id="UP000530660"/>
    </source>
</evidence>
<sequence length="106" mass="11540">MNIDVHLSLIAALEIFITNFSFLDSGDRGEIVVSCSLVSLQMDDQQTLHLVSVSEKALLDDSWNGDSAKSIHDSFMKKSLTFEGSCIAAYPSRRSASSLALSTPEK</sequence>
<reference evidence="1 2" key="1">
    <citation type="journal article" date="2020" name="J. Phycol.">
        <title>Comparative genome analysis reveals Cyanidiococcus gen. nov., a new extremophilic red algal genus sister to Cyanidioschyzon (Cyanidioschyzonaceae, Rhodophyta).</title>
        <authorList>
            <person name="Liu S.-L."/>
            <person name="Chiang Y.-R."/>
            <person name="Yoon H.S."/>
            <person name="Fu H.-Y."/>
        </authorList>
    </citation>
    <scope>NUCLEOTIDE SEQUENCE [LARGE SCALE GENOMIC DNA]</scope>
    <source>
        <strain evidence="1 2">THAL066</strain>
    </source>
</reference>
<dbReference type="Proteomes" id="UP000530660">
    <property type="component" value="Unassembled WGS sequence"/>
</dbReference>
<comment type="caution">
    <text evidence="1">The sequence shown here is derived from an EMBL/GenBank/DDBJ whole genome shotgun (WGS) entry which is preliminary data.</text>
</comment>
<proteinExistence type="predicted"/>
<evidence type="ECO:0000313" key="1">
    <source>
        <dbReference type="EMBL" id="KAF6002830.1"/>
    </source>
</evidence>
<keyword evidence="2" id="KW-1185">Reference proteome</keyword>
<dbReference type="AlphaFoldDB" id="A0A7J7IJA7"/>
<protein>
    <submittedName>
        <fullName evidence="1">Uncharacterized protein</fullName>
    </submittedName>
</protein>
<gene>
    <name evidence="1" type="ORF">F1559_004197</name>
</gene>
<dbReference type="EMBL" id="VWRR01000009">
    <property type="protein sequence ID" value="KAF6002830.1"/>
    <property type="molecule type" value="Genomic_DNA"/>
</dbReference>
<name>A0A7J7IJA7_9RHOD</name>
<organism evidence="1 2">
    <name type="scientific">Cyanidiococcus yangmingshanensis</name>
    <dbReference type="NCBI Taxonomy" id="2690220"/>
    <lineage>
        <taxon>Eukaryota</taxon>
        <taxon>Rhodophyta</taxon>
        <taxon>Bangiophyceae</taxon>
        <taxon>Cyanidiales</taxon>
        <taxon>Cyanidiaceae</taxon>
        <taxon>Cyanidiococcus</taxon>
    </lineage>
</organism>